<evidence type="ECO:0000313" key="2">
    <source>
        <dbReference type="EMBL" id="KAK0548014.1"/>
    </source>
</evidence>
<dbReference type="EMBL" id="JAPDMZ010000146">
    <property type="protein sequence ID" value="KAK0548014.1"/>
    <property type="molecule type" value="Genomic_DNA"/>
</dbReference>
<dbReference type="Proteomes" id="UP001176517">
    <property type="component" value="Unassembled WGS sequence"/>
</dbReference>
<feature type="region of interest" description="Disordered" evidence="1">
    <location>
        <begin position="304"/>
        <end position="338"/>
    </location>
</feature>
<comment type="caution">
    <text evidence="2">The sequence shown here is derived from an EMBL/GenBank/DDBJ whole genome shotgun (WGS) entry which is preliminary data.</text>
</comment>
<proteinExistence type="predicted"/>
<gene>
    <name evidence="2" type="ORF">OC846_004642</name>
</gene>
<accession>A0AAN6GNA3</accession>
<protein>
    <submittedName>
        <fullName evidence="2">Uncharacterized protein</fullName>
    </submittedName>
</protein>
<evidence type="ECO:0000313" key="3">
    <source>
        <dbReference type="Proteomes" id="UP001176517"/>
    </source>
</evidence>
<feature type="compositionally biased region" description="Low complexity" evidence="1">
    <location>
        <begin position="18"/>
        <end position="32"/>
    </location>
</feature>
<organism evidence="2 3">
    <name type="scientific">Tilletia horrida</name>
    <dbReference type="NCBI Taxonomy" id="155126"/>
    <lineage>
        <taxon>Eukaryota</taxon>
        <taxon>Fungi</taxon>
        <taxon>Dikarya</taxon>
        <taxon>Basidiomycota</taxon>
        <taxon>Ustilaginomycotina</taxon>
        <taxon>Exobasidiomycetes</taxon>
        <taxon>Tilletiales</taxon>
        <taxon>Tilletiaceae</taxon>
        <taxon>Tilletia</taxon>
    </lineage>
</organism>
<name>A0AAN6GNA3_9BASI</name>
<feature type="compositionally biased region" description="Polar residues" evidence="1">
    <location>
        <begin position="61"/>
        <end position="78"/>
    </location>
</feature>
<feature type="compositionally biased region" description="Low complexity" evidence="1">
    <location>
        <begin position="304"/>
        <end position="315"/>
    </location>
</feature>
<reference evidence="2" key="1">
    <citation type="journal article" date="2023" name="PhytoFront">
        <title>Draft Genome Resources of Seven Strains of Tilletia horrida, Causal Agent of Kernel Smut of Rice.</title>
        <authorList>
            <person name="Khanal S."/>
            <person name="Antony Babu S."/>
            <person name="Zhou X.G."/>
        </authorList>
    </citation>
    <scope>NUCLEOTIDE SEQUENCE</scope>
    <source>
        <strain evidence="2">TX6</strain>
    </source>
</reference>
<feature type="region of interest" description="Disordered" evidence="1">
    <location>
        <begin position="1"/>
        <end position="135"/>
    </location>
</feature>
<evidence type="ECO:0000256" key="1">
    <source>
        <dbReference type="SAM" id="MobiDB-lite"/>
    </source>
</evidence>
<dbReference type="AlphaFoldDB" id="A0AAN6GNA3"/>
<feature type="compositionally biased region" description="Low complexity" evidence="1">
    <location>
        <begin position="1"/>
        <end position="11"/>
    </location>
</feature>
<feature type="compositionally biased region" description="Polar residues" evidence="1">
    <location>
        <begin position="34"/>
        <end position="48"/>
    </location>
</feature>
<feature type="compositionally biased region" description="Low complexity" evidence="1">
    <location>
        <begin position="391"/>
        <end position="410"/>
    </location>
</feature>
<sequence>MEHVPLSLSRASPPPSRPAAESEANDEAAAGAHPSTSESDPSAPTNGVATLAPPPTLAESIHQTSSQTEHDSTLSTDFRQALESAGDPAASSSTDAYPSNGDEDGETDVYAPQASSSRRRSRDPTDEGSTENNLASLRASVKRFRQVSAPEDDFAGPISVQRDDGLYTTANNPYVMPDLDILASYWSTAARSALRGRVAGLMRFFRLSGYIPPTAPGDMNPDDSQRRRLRVSRGYETWKCRACGIMLNPVCGETGNARKHISLKKCGGLFAPLEEAMLNDKDEEVRKVLIESGARVPGTEAASAAAARANGSTSAVPPGSQVVSSMQPPASDGAHPWFAGVNTGAAPSVLLPSTSGPRLGHLAAQKPHASNLTRPIFQQQADGSTVLIGWAPSDASSNPSSSSSAQNGSRAHNEPVPPIILPVPGQQPTPTFKAPSALAVAAYFLSIGQPAEHADSVPWRHLFDGLPGMPSVQEIREALQGSKQ</sequence>
<keyword evidence="3" id="KW-1185">Reference proteome</keyword>
<feature type="region of interest" description="Disordered" evidence="1">
    <location>
        <begin position="389"/>
        <end position="419"/>
    </location>
</feature>